<evidence type="ECO:0008006" key="3">
    <source>
        <dbReference type="Google" id="ProtNLM"/>
    </source>
</evidence>
<dbReference type="STRING" id="263852.SAMN02745116_02633"/>
<organism evidence="1 2">
    <name type="scientific">Pilibacter termitis</name>
    <dbReference type="NCBI Taxonomy" id="263852"/>
    <lineage>
        <taxon>Bacteria</taxon>
        <taxon>Bacillati</taxon>
        <taxon>Bacillota</taxon>
        <taxon>Bacilli</taxon>
        <taxon>Lactobacillales</taxon>
        <taxon>Enterococcaceae</taxon>
        <taxon>Pilibacter</taxon>
    </lineage>
</organism>
<evidence type="ECO:0000313" key="2">
    <source>
        <dbReference type="Proteomes" id="UP000190328"/>
    </source>
</evidence>
<protein>
    <recommendedName>
        <fullName evidence="3">Phage protein, HK97 gp10 family</fullName>
    </recommendedName>
</protein>
<reference evidence="1 2" key="1">
    <citation type="submission" date="2017-02" db="EMBL/GenBank/DDBJ databases">
        <authorList>
            <person name="Peterson S.W."/>
        </authorList>
    </citation>
    <scope>NUCLEOTIDE SEQUENCE [LARGE SCALE GENOMIC DNA]</scope>
    <source>
        <strain evidence="1 2">ATCC BAA-1030</strain>
    </source>
</reference>
<keyword evidence="2" id="KW-1185">Reference proteome</keyword>
<accession>A0A1T4RKT7</accession>
<dbReference type="AlphaFoldDB" id="A0A1T4RKT7"/>
<gene>
    <name evidence="1" type="ORF">SAMN02745116_02633</name>
</gene>
<sequence>MVEIKITNLEQALGKIDAIPEKLTVGLTKATDSLLDLVDENVVQNLGSVRYGNGEINRQNHREIKCVKGMVKGRFWNDSEIGVYREFGTGPVGEENHSDISPDVFPTYTQDRWFIPVNDVDIDLQSVYGIPKIKIQGEEFFMTRGQPARPWMYPAGKKAEEQSEKIITQEVNKALKELE</sequence>
<dbReference type="EMBL" id="FUXI01000058">
    <property type="protein sequence ID" value="SKA16620.1"/>
    <property type="molecule type" value="Genomic_DNA"/>
</dbReference>
<dbReference type="RefSeq" id="WP_078808517.1">
    <property type="nucleotide sequence ID" value="NZ_FUXI01000058.1"/>
</dbReference>
<evidence type="ECO:0000313" key="1">
    <source>
        <dbReference type="EMBL" id="SKA16620.1"/>
    </source>
</evidence>
<dbReference type="OrthoDB" id="4457835at2"/>
<name>A0A1T4RKT7_9ENTE</name>
<proteinExistence type="predicted"/>
<dbReference type="Proteomes" id="UP000190328">
    <property type="component" value="Unassembled WGS sequence"/>
</dbReference>